<evidence type="ECO:0000313" key="2">
    <source>
        <dbReference type="Proteomes" id="UP001281410"/>
    </source>
</evidence>
<dbReference type="AlphaFoldDB" id="A0AAE0A7P4"/>
<gene>
    <name evidence="1" type="ORF">Dsin_019666</name>
</gene>
<name>A0AAE0A7P4_9ROSI</name>
<evidence type="ECO:0000313" key="1">
    <source>
        <dbReference type="EMBL" id="KAK3205620.1"/>
    </source>
</evidence>
<dbReference type="EMBL" id="JANJYJ010000006">
    <property type="protein sequence ID" value="KAK3205620.1"/>
    <property type="molecule type" value="Genomic_DNA"/>
</dbReference>
<sequence>MGIEDCNSQDRYLRLPTMMGKNKRQLFNEIKERVRKLFRGWKDNLFSFGGKEVLIKAVAQAILIY</sequence>
<reference evidence="1" key="1">
    <citation type="journal article" date="2023" name="Plant J.">
        <title>Genome sequences and population genomics provide insights into the demographic history, inbreeding, and mutation load of two 'living fossil' tree species of Dipteronia.</title>
        <authorList>
            <person name="Feng Y."/>
            <person name="Comes H.P."/>
            <person name="Chen J."/>
            <person name="Zhu S."/>
            <person name="Lu R."/>
            <person name="Zhang X."/>
            <person name="Li P."/>
            <person name="Qiu J."/>
            <person name="Olsen K.M."/>
            <person name="Qiu Y."/>
        </authorList>
    </citation>
    <scope>NUCLEOTIDE SEQUENCE</scope>
    <source>
        <strain evidence="1">NBL</strain>
    </source>
</reference>
<accession>A0AAE0A7P4</accession>
<dbReference type="Proteomes" id="UP001281410">
    <property type="component" value="Unassembled WGS sequence"/>
</dbReference>
<proteinExistence type="predicted"/>
<comment type="caution">
    <text evidence="1">The sequence shown here is derived from an EMBL/GenBank/DDBJ whole genome shotgun (WGS) entry which is preliminary data.</text>
</comment>
<protein>
    <submittedName>
        <fullName evidence="1">Uncharacterized protein</fullName>
    </submittedName>
</protein>
<keyword evidence="2" id="KW-1185">Reference proteome</keyword>
<organism evidence="1 2">
    <name type="scientific">Dipteronia sinensis</name>
    <dbReference type="NCBI Taxonomy" id="43782"/>
    <lineage>
        <taxon>Eukaryota</taxon>
        <taxon>Viridiplantae</taxon>
        <taxon>Streptophyta</taxon>
        <taxon>Embryophyta</taxon>
        <taxon>Tracheophyta</taxon>
        <taxon>Spermatophyta</taxon>
        <taxon>Magnoliopsida</taxon>
        <taxon>eudicotyledons</taxon>
        <taxon>Gunneridae</taxon>
        <taxon>Pentapetalae</taxon>
        <taxon>rosids</taxon>
        <taxon>malvids</taxon>
        <taxon>Sapindales</taxon>
        <taxon>Sapindaceae</taxon>
        <taxon>Hippocastanoideae</taxon>
        <taxon>Acereae</taxon>
        <taxon>Dipteronia</taxon>
    </lineage>
</organism>